<reference evidence="2" key="1">
    <citation type="journal article" date="2023" name="Plant J.">
        <title>Genome sequences and population genomics provide insights into the demographic history, inbreeding, and mutation load of two 'living fossil' tree species of Dipteronia.</title>
        <authorList>
            <person name="Feng Y."/>
            <person name="Comes H.P."/>
            <person name="Chen J."/>
            <person name="Zhu S."/>
            <person name="Lu R."/>
            <person name="Zhang X."/>
            <person name="Li P."/>
            <person name="Qiu J."/>
            <person name="Olsen K.M."/>
            <person name="Qiu Y."/>
        </authorList>
    </citation>
    <scope>NUCLEOTIDE SEQUENCE</scope>
    <source>
        <strain evidence="2">NBL</strain>
    </source>
</reference>
<dbReference type="AlphaFoldDB" id="A0AAE0A1Q2"/>
<name>A0AAE0A1Q2_9ROSI</name>
<keyword evidence="3" id="KW-1185">Reference proteome</keyword>
<dbReference type="EMBL" id="JANJYJ010000007">
    <property type="protein sequence ID" value="KAK3199140.1"/>
    <property type="molecule type" value="Genomic_DNA"/>
</dbReference>
<feature type="signal peptide" evidence="1">
    <location>
        <begin position="1"/>
        <end position="16"/>
    </location>
</feature>
<sequence>MHMVSSYLVHLVVTVARFSCCWILRSSKRDKDEANVRSGKSGRVLCRFKTRMDARISANDRSPKFGEETLKIMMQTRRGDIGIWDGGDAVADIGAIEEVMDVPKRAPADDVLDGGRV</sequence>
<dbReference type="Proteomes" id="UP001281410">
    <property type="component" value="Unassembled WGS sequence"/>
</dbReference>
<evidence type="ECO:0000313" key="3">
    <source>
        <dbReference type="Proteomes" id="UP001281410"/>
    </source>
</evidence>
<comment type="caution">
    <text evidence="2">The sequence shown here is derived from an EMBL/GenBank/DDBJ whole genome shotgun (WGS) entry which is preliminary data.</text>
</comment>
<feature type="chain" id="PRO_5042174906" evidence="1">
    <location>
        <begin position="17"/>
        <end position="117"/>
    </location>
</feature>
<evidence type="ECO:0000313" key="2">
    <source>
        <dbReference type="EMBL" id="KAK3199140.1"/>
    </source>
</evidence>
<gene>
    <name evidence="2" type="ORF">Dsin_022555</name>
</gene>
<protein>
    <submittedName>
        <fullName evidence="2">Uncharacterized protein</fullName>
    </submittedName>
</protein>
<proteinExistence type="predicted"/>
<accession>A0AAE0A1Q2</accession>
<keyword evidence="1" id="KW-0732">Signal</keyword>
<evidence type="ECO:0000256" key="1">
    <source>
        <dbReference type="SAM" id="SignalP"/>
    </source>
</evidence>
<organism evidence="2 3">
    <name type="scientific">Dipteronia sinensis</name>
    <dbReference type="NCBI Taxonomy" id="43782"/>
    <lineage>
        <taxon>Eukaryota</taxon>
        <taxon>Viridiplantae</taxon>
        <taxon>Streptophyta</taxon>
        <taxon>Embryophyta</taxon>
        <taxon>Tracheophyta</taxon>
        <taxon>Spermatophyta</taxon>
        <taxon>Magnoliopsida</taxon>
        <taxon>eudicotyledons</taxon>
        <taxon>Gunneridae</taxon>
        <taxon>Pentapetalae</taxon>
        <taxon>rosids</taxon>
        <taxon>malvids</taxon>
        <taxon>Sapindales</taxon>
        <taxon>Sapindaceae</taxon>
        <taxon>Hippocastanoideae</taxon>
        <taxon>Acereae</taxon>
        <taxon>Dipteronia</taxon>
    </lineage>
</organism>